<dbReference type="Proteomes" id="UP000316213">
    <property type="component" value="Unassembled WGS sequence"/>
</dbReference>
<dbReference type="PANTHER" id="PTHR36848:SF2">
    <property type="entry name" value="SECRETED PROTEIN"/>
    <property type="match status" value="1"/>
</dbReference>
<gene>
    <name evidence="3" type="ORF">Pla100_12920</name>
</gene>
<dbReference type="AlphaFoldDB" id="A0A5C6APV4"/>
<dbReference type="EMBL" id="SJPM01000002">
    <property type="protein sequence ID" value="TWU01557.1"/>
    <property type="molecule type" value="Genomic_DNA"/>
</dbReference>
<feature type="compositionally biased region" description="Basic and acidic residues" evidence="1">
    <location>
        <begin position="196"/>
        <end position="208"/>
    </location>
</feature>
<dbReference type="InterPro" id="IPR053161">
    <property type="entry name" value="Ulvan_degrading_GH"/>
</dbReference>
<comment type="caution">
    <text evidence="3">The sequence shown here is derived from an EMBL/GenBank/DDBJ whole genome shotgun (WGS) entry which is preliminary data.</text>
</comment>
<feature type="signal peptide" evidence="2">
    <location>
        <begin position="1"/>
        <end position="22"/>
    </location>
</feature>
<evidence type="ECO:0000256" key="2">
    <source>
        <dbReference type="SAM" id="SignalP"/>
    </source>
</evidence>
<evidence type="ECO:0000256" key="1">
    <source>
        <dbReference type="SAM" id="MobiDB-lite"/>
    </source>
</evidence>
<feature type="chain" id="PRO_5022793726" description="Glycosyl hydrolases family 2, sugar binding domain" evidence="2">
    <location>
        <begin position="23"/>
        <end position="235"/>
    </location>
</feature>
<evidence type="ECO:0008006" key="5">
    <source>
        <dbReference type="Google" id="ProtNLM"/>
    </source>
</evidence>
<evidence type="ECO:0000313" key="3">
    <source>
        <dbReference type="EMBL" id="TWU01557.1"/>
    </source>
</evidence>
<dbReference type="PANTHER" id="PTHR36848">
    <property type="entry name" value="DNA-BINDING PROTEIN (PUTATIVE SECRETED PROTEIN)-RELATED"/>
    <property type="match status" value="1"/>
</dbReference>
<name>A0A5C6APV4_9BACT</name>
<keyword evidence="4" id="KW-1185">Reference proteome</keyword>
<evidence type="ECO:0000313" key="4">
    <source>
        <dbReference type="Proteomes" id="UP000316213"/>
    </source>
</evidence>
<proteinExistence type="predicted"/>
<organism evidence="3 4">
    <name type="scientific">Neorhodopirellula pilleata</name>
    <dbReference type="NCBI Taxonomy" id="2714738"/>
    <lineage>
        <taxon>Bacteria</taxon>
        <taxon>Pseudomonadati</taxon>
        <taxon>Planctomycetota</taxon>
        <taxon>Planctomycetia</taxon>
        <taxon>Pirellulales</taxon>
        <taxon>Pirellulaceae</taxon>
        <taxon>Neorhodopirellula</taxon>
    </lineage>
</organism>
<sequence precursor="true">MHNLRNLLAIILLAAAAPGLSAQDDLKQNFQSPPNSAKPHTWWHWMNGYVSAEGITADLEAMQRSGIGGFQAFQIERNMSPGPVKYLGPQWRRLMKHTLEEADRLGLEVCYHNCAGWSSSGGPWITPEYAMQNVVWTEQQVAGPTKLDVKLQRPKDLRDDYFQDIAVLAFPTPKSELGDKTGFRVDNWKAKAGYERDNQITPDTRDVSSDDSIELGKGSRRGQAWFSVLTSVESE</sequence>
<reference evidence="3 4" key="1">
    <citation type="submission" date="2019-02" db="EMBL/GenBank/DDBJ databases">
        <title>Deep-cultivation of Planctomycetes and their phenomic and genomic characterization uncovers novel biology.</title>
        <authorList>
            <person name="Wiegand S."/>
            <person name="Jogler M."/>
            <person name="Boedeker C."/>
            <person name="Pinto D."/>
            <person name="Vollmers J."/>
            <person name="Rivas-Marin E."/>
            <person name="Kohn T."/>
            <person name="Peeters S.H."/>
            <person name="Heuer A."/>
            <person name="Rast P."/>
            <person name="Oberbeckmann S."/>
            <person name="Bunk B."/>
            <person name="Jeske O."/>
            <person name="Meyerdierks A."/>
            <person name="Storesund J.E."/>
            <person name="Kallscheuer N."/>
            <person name="Luecker S."/>
            <person name="Lage O.M."/>
            <person name="Pohl T."/>
            <person name="Merkel B.J."/>
            <person name="Hornburger P."/>
            <person name="Mueller R.-W."/>
            <person name="Bruemmer F."/>
            <person name="Labrenz M."/>
            <person name="Spormann A.M."/>
            <person name="Op Den Camp H."/>
            <person name="Overmann J."/>
            <person name="Amann R."/>
            <person name="Jetten M.S.M."/>
            <person name="Mascher T."/>
            <person name="Medema M.H."/>
            <person name="Devos D.P."/>
            <person name="Kaster A.-K."/>
            <person name="Ovreas L."/>
            <person name="Rohde M."/>
            <person name="Galperin M.Y."/>
            <person name="Jogler C."/>
        </authorList>
    </citation>
    <scope>NUCLEOTIDE SEQUENCE [LARGE SCALE GENOMIC DNA]</scope>
    <source>
        <strain evidence="3 4">Pla100</strain>
    </source>
</reference>
<dbReference type="RefSeq" id="WP_146576836.1">
    <property type="nucleotide sequence ID" value="NZ_SJPM01000002.1"/>
</dbReference>
<dbReference type="OrthoDB" id="9761519at2"/>
<keyword evidence="2" id="KW-0732">Signal</keyword>
<protein>
    <recommendedName>
        <fullName evidence="5">Glycosyl hydrolases family 2, sugar binding domain</fullName>
    </recommendedName>
</protein>
<accession>A0A5C6APV4</accession>
<dbReference type="Pfam" id="PF17132">
    <property type="entry name" value="Glyco_hydro_106"/>
    <property type="match status" value="1"/>
</dbReference>
<feature type="region of interest" description="Disordered" evidence="1">
    <location>
        <begin position="196"/>
        <end position="217"/>
    </location>
</feature>